<keyword evidence="2 5" id="KW-0812">Transmembrane</keyword>
<reference evidence="7" key="2">
    <citation type="submission" date="2020-06" db="EMBL/GenBank/DDBJ databases">
        <title>Whole Genome Sequence of Bradyrhizobium sp. Strain 323S2.</title>
        <authorList>
            <person name="Bromfield E.S.P."/>
        </authorList>
    </citation>
    <scope>NUCLEOTIDE SEQUENCE [LARGE SCALE GENOMIC DNA]</scope>
    <source>
        <strain evidence="7">323S2</strain>
    </source>
</reference>
<proteinExistence type="predicted"/>
<evidence type="ECO:0000313" key="7">
    <source>
        <dbReference type="EMBL" id="NYY87293.1"/>
    </source>
</evidence>
<evidence type="ECO:0000313" key="9">
    <source>
        <dbReference type="Proteomes" id="UP000564836"/>
    </source>
</evidence>
<evidence type="ECO:0000256" key="5">
    <source>
        <dbReference type="SAM" id="Phobius"/>
    </source>
</evidence>
<feature type="transmembrane region" description="Helical" evidence="5">
    <location>
        <begin position="60"/>
        <end position="78"/>
    </location>
</feature>
<dbReference type="PANTHER" id="PTHR37422:SF13">
    <property type="entry name" value="LIPOPOLYSACCHARIDE BIOSYNTHESIS PROTEIN PA4999-RELATED"/>
    <property type="match status" value="1"/>
</dbReference>
<sequence>MIKIPKAASLAFALALSGSAVFVLIYGSLGLNGFGAFTASYLGLTVLMMMVFGSFRDFRFSALDVPFLVLIVCAGASFANNPVHADLREFVLLMLAASAYFAGRFLAKEDLSVLRATSFWTSAAVVCAGAVLTVPYLISDSQRGALGRPFVLGFDSATTAFSTSLGICVIVLLSSGNNWRAWTRYVAVAMIGISTAVFAASMVRFSLLAIMACAALCALVSKHRRRFASGLLGVLVASTGLGLIARSTNADLYLRYTIEGTSSSSIGSAGIFPPSHAASRNPGATTPRCEKVNTRNSVAIRKQLMSDALDLIPRAGLFGSGFMSFGELGCFEGMSPHNDLAQIIIEFGWIGGIAFCLLITLIPLSLAKAARTDYDMLFPFLLNAFMIMLSMIYGQIARDLPLFLAFGLAVSVLSRNHASATAREYLKMPSRSDHGNSAANRNVESFL</sequence>
<dbReference type="AlphaFoldDB" id="A0A7Z0Q3V7"/>
<dbReference type="GO" id="GO:0016020">
    <property type="term" value="C:membrane"/>
    <property type="evidence" value="ECO:0007669"/>
    <property type="project" value="UniProtKB-SubCell"/>
</dbReference>
<feature type="transmembrane region" description="Helical" evidence="5">
    <location>
        <begin position="343"/>
        <end position="364"/>
    </location>
</feature>
<dbReference type="GO" id="GO:0016874">
    <property type="term" value="F:ligase activity"/>
    <property type="evidence" value="ECO:0007669"/>
    <property type="project" value="UniProtKB-KW"/>
</dbReference>
<dbReference type="PANTHER" id="PTHR37422">
    <property type="entry name" value="TEICHURONIC ACID BIOSYNTHESIS PROTEIN TUAE"/>
    <property type="match status" value="1"/>
</dbReference>
<dbReference type="Proteomes" id="UP000564836">
    <property type="component" value="Chromosome"/>
</dbReference>
<dbReference type="RefSeq" id="WP_166342805.1">
    <property type="nucleotide sequence ID" value="NZ_CP088280.1"/>
</dbReference>
<feature type="domain" description="O-antigen ligase-related" evidence="6">
    <location>
        <begin position="192"/>
        <end position="356"/>
    </location>
</feature>
<dbReference type="EMBL" id="CP088280">
    <property type="protein sequence ID" value="UGX96557.1"/>
    <property type="molecule type" value="Genomic_DNA"/>
</dbReference>
<feature type="transmembrane region" description="Helical" evidence="5">
    <location>
        <begin position="7"/>
        <end position="27"/>
    </location>
</feature>
<feature type="transmembrane region" description="Helical" evidence="5">
    <location>
        <begin position="90"/>
        <end position="107"/>
    </location>
</feature>
<feature type="transmembrane region" description="Helical" evidence="5">
    <location>
        <begin position="33"/>
        <end position="53"/>
    </location>
</feature>
<reference evidence="8 9" key="1">
    <citation type="journal article" date="2017" name="Syst. Appl. Microbiol.">
        <title>Soybeans inoculated with root zone soils of Canadian native legumes harbour diverse and novel Bradyrhizobium spp. that possess agricultural potential.</title>
        <authorList>
            <person name="Bromfield E.S.P."/>
            <person name="Cloutier S."/>
            <person name="Tambong J.T."/>
            <person name="Tran Thi T.V."/>
        </authorList>
    </citation>
    <scope>NUCLEOTIDE SEQUENCE [LARGE SCALE GENOMIC DNA]</scope>
    <source>
        <strain evidence="8 9">323S2</strain>
    </source>
</reference>
<organism evidence="7">
    <name type="scientific">Bradyrhizobium barranii subsp. barranii</name>
    <dbReference type="NCBI Taxonomy" id="2823807"/>
    <lineage>
        <taxon>Bacteria</taxon>
        <taxon>Pseudomonadati</taxon>
        <taxon>Pseudomonadota</taxon>
        <taxon>Alphaproteobacteria</taxon>
        <taxon>Hyphomicrobiales</taxon>
        <taxon>Nitrobacteraceae</taxon>
        <taxon>Bradyrhizobium</taxon>
        <taxon>Bradyrhizobium barranii</taxon>
    </lineage>
</organism>
<dbReference type="InterPro" id="IPR051533">
    <property type="entry name" value="WaaL-like"/>
</dbReference>
<name>A0A7Z0Q3V7_9BRAD</name>
<keyword evidence="7" id="KW-0436">Ligase</keyword>
<evidence type="ECO:0000313" key="8">
    <source>
        <dbReference type="EMBL" id="UGX96557.1"/>
    </source>
</evidence>
<feature type="transmembrane region" description="Helical" evidence="5">
    <location>
        <begin position="205"/>
        <end position="220"/>
    </location>
</feature>
<evidence type="ECO:0000256" key="3">
    <source>
        <dbReference type="ARBA" id="ARBA00022989"/>
    </source>
</evidence>
<evidence type="ECO:0000259" key="6">
    <source>
        <dbReference type="Pfam" id="PF04932"/>
    </source>
</evidence>
<comment type="subcellular location">
    <subcellularLocation>
        <location evidence="1">Membrane</location>
        <topology evidence="1">Multi-pass membrane protein</topology>
    </subcellularLocation>
</comment>
<dbReference type="EMBL" id="JACBFH010000001">
    <property type="protein sequence ID" value="NYY87293.1"/>
    <property type="molecule type" value="Genomic_DNA"/>
</dbReference>
<feature type="transmembrane region" description="Helical" evidence="5">
    <location>
        <begin position="181"/>
        <end position="199"/>
    </location>
</feature>
<gene>
    <name evidence="8" type="ORF">G6321_00016000</name>
    <name evidence="7" type="ORF">G6321_02270</name>
</gene>
<feature type="transmembrane region" description="Helical" evidence="5">
    <location>
        <begin position="150"/>
        <end position="174"/>
    </location>
</feature>
<dbReference type="Pfam" id="PF04932">
    <property type="entry name" value="Wzy_C"/>
    <property type="match status" value="1"/>
</dbReference>
<evidence type="ECO:0000256" key="1">
    <source>
        <dbReference type="ARBA" id="ARBA00004141"/>
    </source>
</evidence>
<evidence type="ECO:0000256" key="4">
    <source>
        <dbReference type="ARBA" id="ARBA00023136"/>
    </source>
</evidence>
<feature type="transmembrane region" description="Helical" evidence="5">
    <location>
        <begin position="119"/>
        <end position="138"/>
    </location>
</feature>
<evidence type="ECO:0000256" key="2">
    <source>
        <dbReference type="ARBA" id="ARBA00022692"/>
    </source>
</evidence>
<protein>
    <submittedName>
        <fullName evidence="7">O-antigen ligase family protein</fullName>
    </submittedName>
</protein>
<dbReference type="InterPro" id="IPR007016">
    <property type="entry name" value="O-antigen_ligase-rel_domated"/>
</dbReference>
<keyword evidence="4 5" id="KW-0472">Membrane</keyword>
<keyword evidence="3 5" id="KW-1133">Transmembrane helix</keyword>
<reference evidence="8 9" key="3">
    <citation type="journal article" date="2022" name="Int. J. Syst. Evol. Microbiol.">
        <title>Strains of Bradyrhizobium barranii sp. nov. associated with legumes native to Canada are symbionts of soybeans and belong to different subspecies (subsp. barranii subsp. nov. and subsp. apii subsp. nov.) and symbiovars (sv. glycinearum and sv. septentrionale).</title>
        <authorList>
            <person name="Bromfield E.S.P."/>
            <person name="Cloutier S."/>
            <person name="Wasai-Hara S."/>
            <person name="Minamisawa K."/>
        </authorList>
    </citation>
    <scope>NUCLEOTIDE SEQUENCE [LARGE SCALE GENOMIC DNA]</scope>
    <source>
        <strain evidence="8 9">323S2</strain>
    </source>
</reference>
<accession>A0A7Z0Q3V7</accession>
<feature type="transmembrane region" description="Helical" evidence="5">
    <location>
        <begin position="227"/>
        <end position="245"/>
    </location>
</feature>
<feature type="transmembrane region" description="Helical" evidence="5">
    <location>
        <begin position="376"/>
        <end position="394"/>
    </location>
</feature>